<dbReference type="AlphaFoldDB" id="A0A6J4HNA5"/>
<dbReference type="InterPro" id="IPR050223">
    <property type="entry name" value="D-isomer_2-hydroxyacid_DH"/>
</dbReference>
<proteinExistence type="predicted"/>
<protein>
    <submittedName>
        <fullName evidence="4">D-3-phosphoglycerate dehydrogenase</fullName>
        <ecNumber evidence="4">1.1.1.95</ecNumber>
    </submittedName>
</protein>
<accession>A0A6J4HNA5</accession>
<dbReference type="GO" id="GO:0051287">
    <property type="term" value="F:NAD binding"/>
    <property type="evidence" value="ECO:0007669"/>
    <property type="project" value="InterPro"/>
</dbReference>
<dbReference type="PANTHER" id="PTHR10996:SF178">
    <property type="entry name" value="2-HYDROXYACID DEHYDROGENASE YGL185C-RELATED"/>
    <property type="match status" value="1"/>
</dbReference>
<dbReference type="PANTHER" id="PTHR10996">
    <property type="entry name" value="2-HYDROXYACID DEHYDROGENASE-RELATED"/>
    <property type="match status" value="1"/>
</dbReference>
<dbReference type="EC" id="1.1.1.95" evidence="4"/>
<dbReference type="GO" id="GO:0004617">
    <property type="term" value="F:phosphoglycerate dehydrogenase activity"/>
    <property type="evidence" value="ECO:0007669"/>
    <property type="project" value="UniProtKB-EC"/>
</dbReference>
<dbReference type="SUPFAM" id="SSF51735">
    <property type="entry name" value="NAD(P)-binding Rossmann-fold domains"/>
    <property type="match status" value="1"/>
</dbReference>
<gene>
    <name evidence="4" type="ORF">AVDCRST_MAG77-975</name>
</gene>
<evidence type="ECO:0000313" key="4">
    <source>
        <dbReference type="EMBL" id="CAA9226298.1"/>
    </source>
</evidence>
<dbReference type="GO" id="GO:0030267">
    <property type="term" value="F:glyoxylate reductase (NADPH) activity"/>
    <property type="evidence" value="ECO:0007669"/>
    <property type="project" value="TreeGrafter"/>
</dbReference>
<feature type="domain" description="D-isomer specific 2-hydroxyacid dehydrogenase NAD-binding" evidence="3">
    <location>
        <begin position="2"/>
        <end position="100"/>
    </location>
</feature>
<dbReference type="Gene3D" id="3.40.50.720">
    <property type="entry name" value="NAD(P)-binding Rossmann-like Domain"/>
    <property type="match status" value="2"/>
</dbReference>
<organism evidence="4">
    <name type="scientific">uncultured Chloroflexota bacterium</name>
    <dbReference type="NCBI Taxonomy" id="166587"/>
    <lineage>
        <taxon>Bacteria</taxon>
        <taxon>Bacillati</taxon>
        <taxon>Chloroflexota</taxon>
        <taxon>environmental samples</taxon>
    </lineage>
</organism>
<dbReference type="EMBL" id="CADCTC010000050">
    <property type="protein sequence ID" value="CAA9226298.1"/>
    <property type="molecule type" value="Genomic_DNA"/>
</dbReference>
<dbReference type="InterPro" id="IPR006140">
    <property type="entry name" value="D-isomer_DH_NAD-bd"/>
</dbReference>
<keyword evidence="1 4" id="KW-0560">Oxidoreductase</keyword>
<dbReference type="GO" id="GO:0016618">
    <property type="term" value="F:hydroxypyruvate reductase [NAD(P)H] activity"/>
    <property type="evidence" value="ECO:0007669"/>
    <property type="project" value="TreeGrafter"/>
</dbReference>
<evidence type="ECO:0000256" key="1">
    <source>
        <dbReference type="ARBA" id="ARBA00023002"/>
    </source>
</evidence>
<evidence type="ECO:0000259" key="3">
    <source>
        <dbReference type="Pfam" id="PF02826"/>
    </source>
</evidence>
<keyword evidence="2" id="KW-0520">NAD</keyword>
<dbReference type="InterPro" id="IPR036291">
    <property type="entry name" value="NAD(P)-bd_dom_sf"/>
</dbReference>
<dbReference type="GO" id="GO:0005829">
    <property type="term" value="C:cytosol"/>
    <property type="evidence" value="ECO:0007669"/>
    <property type="project" value="TreeGrafter"/>
</dbReference>
<dbReference type="Pfam" id="PF02826">
    <property type="entry name" value="2-Hacid_dh_C"/>
    <property type="match status" value="1"/>
</dbReference>
<sequence>MGAEPAKLHDLLRRSDAVFVMAVPTSENRALLGPAELDLLRPDNVLLVISRASLVDESALIERLRAGKFRAAMDVFEIEPPPANHPYRSLANVVLTSHRAGGTLESYRGIGHALVNDLERLARGEPPGGKRGRND</sequence>
<reference evidence="4" key="1">
    <citation type="submission" date="2020-02" db="EMBL/GenBank/DDBJ databases">
        <authorList>
            <person name="Meier V. D."/>
        </authorList>
    </citation>
    <scope>NUCLEOTIDE SEQUENCE</scope>
    <source>
        <strain evidence="4">AVDCRST_MAG77</strain>
    </source>
</reference>
<evidence type="ECO:0000256" key="2">
    <source>
        <dbReference type="ARBA" id="ARBA00023027"/>
    </source>
</evidence>
<name>A0A6J4HNA5_9CHLR</name>